<proteinExistence type="predicted"/>
<comment type="caution">
    <text evidence="2">The sequence shown here is derived from an EMBL/GenBank/DDBJ whole genome shotgun (WGS) entry which is preliminary data.</text>
</comment>
<organism evidence="2 3">
    <name type="scientific">Portunus trituberculatus</name>
    <name type="common">Swimming crab</name>
    <name type="synonym">Neptunus trituberculatus</name>
    <dbReference type="NCBI Taxonomy" id="210409"/>
    <lineage>
        <taxon>Eukaryota</taxon>
        <taxon>Metazoa</taxon>
        <taxon>Ecdysozoa</taxon>
        <taxon>Arthropoda</taxon>
        <taxon>Crustacea</taxon>
        <taxon>Multicrustacea</taxon>
        <taxon>Malacostraca</taxon>
        <taxon>Eumalacostraca</taxon>
        <taxon>Eucarida</taxon>
        <taxon>Decapoda</taxon>
        <taxon>Pleocyemata</taxon>
        <taxon>Brachyura</taxon>
        <taxon>Eubrachyura</taxon>
        <taxon>Portunoidea</taxon>
        <taxon>Portunidae</taxon>
        <taxon>Portuninae</taxon>
        <taxon>Portunus</taxon>
    </lineage>
</organism>
<reference evidence="2 3" key="1">
    <citation type="submission" date="2019-05" db="EMBL/GenBank/DDBJ databases">
        <title>Another draft genome of Portunus trituberculatus and its Hox gene families provides insights of decapod evolution.</title>
        <authorList>
            <person name="Jeong J.-H."/>
            <person name="Song I."/>
            <person name="Kim S."/>
            <person name="Choi T."/>
            <person name="Kim D."/>
            <person name="Ryu S."/>
            <person name="Kim W."/>
        </authorList>
    </citation>
    <scope>NUCLEOTIDE SEQUENCE [LARGE SCALE GENOMIC DNA]</scope>
    <source>
        <tissue evidence="2">Muscle</tissue>
    </source>
</reference>
<accession>A0A5B7IBT5</accession>
<dbReference type="Proteomes" id="UP000324222">
    <property type="component" value="Unassembled WGS sequence"/>
</dbReference>
<protein>
    <submittedName>
        <fullName evidence="2">Uncharacterized protein</fullName>
    </submittedName>
</protein>
<dbReference type="EMBL" id="VSRR010049862">
    <property type="protein sequence ID" value="MPC78977.1"/>
    <property type="molecule type" value="Genomic_DNA"/>
</dbReference>
<evidence type="ECO:0000313" key="2">
    <source>
        <dbReference type="EMBL" id="MPC78977.1"/>
    </source>
</evidence>
<name>A0A5B7IBT5_PORTR</name>
<evidence type="ECO:0000256" key="1">
    <source>
        <dbReference type="SAM" id="MobiDB-lite"/>
    </source>
</evidence>
<gene>
    <name evidence="2" type="ORF">E2C01_073487</name>
</gene>
<keyword evidence="3" id="KW-1185">Reference proteome</keyword>
<sequence>MMTSLPRPTAMQRPWRYLNALQLSTSFLVRVRHRCEMFGFVFHGRASGEKSDSPHPGTTEPASRGGRSSHLA</sequence>
<evidence type="ECO:0000313" key="3">
    <source>
        <dbReference type="Proteomes" id="UP000324222"/>
    </source>
</evidence>
<feature type="region of interest" description="Disordered" evidence="1">
    <location>
        <begin position="45"/>
        <end position="72"/>
    </location>
</feature>
<dbReference type="AlphaFoldDB" id="A0A5B7IBT5"/>